<keyword evidence="4" id="KW-1185">Reference proteome</keyword>
<name>A0A495QX74_9ACTN</name>
<dbReference type="InterPro" id="IPR027417">
    <property type="entry name" value="P-loop_NTPase"/>
</dbReference>
<comment type="caution">
    <text evidence="3">The sequence shown here is derived from an EMBL/GenBank/DDBJ whole genome shotgun (WGS) entry which is preliminary data.</text>
</comment>
<reference evidence="3 4" key="1">
    <citation type="submission" date="2018-10" db="EMBL/GenBank/DDBJ databases">
        <title>Genomic Encyclopedia of Archaeal and Bacterial Type Strains, Phase II (KMG-II): from individual species to whole genera.</title>
        <authorList>
            <person name="Goeker M."/>
        </authorList>
    </citation>
    <scope>NUCLEOTIDE SEQUENCE [LARGE SCALE GENOMIC DNA]</scope>
    <source>
        <strain evidence="3 4">DSM 43383</strain>
    </source>
</reference>
<dbReference type="Proteomes" id="UP000274601">
    <property type="component" value="Unassembled WGS sequence"/>
</dbReference>
<organism evidence="3 4">
    <name type="scientific">Actinomadura pelletieri DSM 43383</name>
    <dbReference type="NCBI Taxonomy" id="1120940"/>
    <lineage>
        <taxon>Bacteria</taxon>
        <taxon>Bacillati</taxon>
        <taxon>Actinomycetota</taxon>
        <taxon>Actinomycetes</taxon>
        <taxon>Streptosporangiales</taxon>
        <taxon>Thermomonosporaceae</taxon>
        <taxon>Actinomadura</taxon>
    </lineage>
</organism>
<sequence>MELRLTGIRAEGLRCAEIDLRFEDNPANKFIFIQMPNGTGKTTIAECLRAALSGVAEAWSEDKIRQFQRPGSDSDVGVFEARFLLDKSPLAVGIKFDFLEGSATYYTAFGRGRLPKYELPIPLSKFSYPAFVRLFVFDAELPQNLLDGSSQDAEQAIDAFYQLYLLDQVAHAVQAFWDSKVQGASTQQWLNRHQNKLVRLTEKRDALEGELSKKRALLNSVSRELKDYETELEGYLSQVRQYREQKAEREEELAGAGEAVSAAIQAAVERLRRPLDIHPSFRAALDHLATGLDGLKLPETTSSEFFESLKKQPYCICGAPMTDEARQNITNAADSLLQDDAAGVVNSLKMAVRTFHRDDECQELRGLATSLTDLVRRRDSARSNLETLRTEASDEASDTAKRLNEEVERLQTSKSNLEQIIEDLTRQPRPEDDEKSRAIKWFAQEISRLEQLVAVATQQVNLREQKDLLRTVLLNGATQARDKARRQLVSDMNDRLDVLLPGEAIRVADIRPHLKLEGREDVNVGARLSIGYSFLTTLFERGHHRFPFVVDAPTMGLDGLAREALAGILPNVVSQFVGFVLDNERDFVEAIHDEAATSCQFFTIFSSSSRDKPLAEQVPNGVRPGKAGTFVIAGWDFFQNVQWTRKS</sequence>
<evidence type="ECO:0000256" key="1">
    <source>
        <dbReference type="SAM" id="Coils"/>
    </source>
</evidence>
<dbReference type="SUPFAM" id="SSF52540">
    <property type="entry name" value="P-loop containing nucleoside triphosphate hydrolases"/>
    <property type="match status" value="1"/>
</dbReference>
<dbReference type="EMBL" id="RBWU01000001">
    <property type="protein sequence ID" value="RKS78677.1"/>
    <property type="molecule type" value="Genomic_DNA"/>
</dbReference>
<dbReference type="Gene3D" id="3.40.50.300">
    <property type="entry name" value="P-loop containing nucleotide triphosphate hydrolases"/>
    <property type="match status" value="1"/>
</dbReference>
<proteinExistence type="predicted"/>
<protein>
    <submittedName>
        <fullName evidence="3">AAA domain-containing protein</fullName>
    </submittedName>
</protein>
<dbReference type="GO" id="GO:0016887">
    <property type="term" value="F:ATP hydrolysis activity"/>
    <property type="evidence" value="ECO:0007669"/>
    <property type="project" value="InterPro"/>
</dbReference>
<dbReference type="Pfam" id="PF13476">
    <property type="entry name" value="AAA_23"/>
    <property type="match status" value="1"/>
</dbReference>
<dbReference type="RefSeq" id="WP_170180450.1">
    <property type="nucleotide sequence ID" value="NZ_RBWU01000001.1"/>
</dbReference>
<dbReference type="GO" id="GO:0006302">
    <property type="term" value="P:double-strand break repair"/>
    <property type="evidence" value="ECO:0007669"/>
    <property type="project" value="InterPro"/>
</dbReference>
<keyword evidence="1" id="KW-0175">Coiled coil</keyword>
<evidence type="ECO:0000259" key="2">
    <source>
        <dbReference type="Pfam" id="PF13476"/>
    </source>
</evidence>
<feature type="domain" description="Rad50/SbcC-type AAA" evidence="2">
    <location>
        <begin position="14"/>
        <end position="245"/>
    </location>
</feature>
<feature type="coiled-coil region" evidence="1">
    <location>
        <begin position="190"/>
        <end position="259"/>
    </location>
</feature>
<gene>
    <name evidence="3" type="ORF">BZB76_0097</name>
</gene>
<evidence type="ECO:0000313" key="3">
    <source>
        <dbReference type="EMBL" id="RKS78677.1"/>
    </source>
</evidence>
<evidence type="ECO:0000313" key="4">
    <source>
        <dbReference type="Proteomes" id="UP000274601"/>
    </source>
</evidence>
<feature type="coiled-coil region" evidence="1">
    <location>
        <begin position="371"/>
        <end position="427"/>
    </location>
</feature>
<dbReference type="AlphaFoldDB" id="A0A495QX74"/>
<dbReference type="InterPro" id="IPR038729">
    <property type="entry name" value="Rad50/SbcC_AAA"/>
</dbReference>
<accession>A0A495QX74</accession>